<name>A0A0L9TLX0_PHAAN</name>
<protein>
    <submittedName>
        <fullName evidence="2">Uncharacterized protein</fullName>
    </submittedName>
</protein>
<dbReference type="Proteomes" id="UP000053144">
    <property type="component" value="Chromosome 1"/>
</dbReference>
<evidence type="ECO:0000313" key="3">
    <source>
        <dbReference type="Proteomes" id="UP000053144"/>
    </source>
</evidence>
<organism evidence="2 3">
    <name type="scientific">Phaseolus angularis</name>
    <name type="common">Azuki bean</name>
    <name type="synonym">Vigna angularis</name>
    <dbReference type="NCBI Taxonomy" id="3914"/>
    <lineage>
        <taxon>Eukaryota</taxon>
        <taxon>Viridiplantae</taxon>
        <taxon>Streptophyta</taxon>
        <taxon>Embryophyta</taxon>
        <taxon>Tracheophyta</taxon>
        <taxon>Spermatophyta</taxon>
        <taxon>Magnoliopsida</taxon>
        <taxon>eudicotyledons</taxon>
        <taxon>Gunneridae</taxon>
        <taxon>Pentapetalae</taxon>
        <taxon>rosids</taxon>
        <taxon>fabids</taxon>
        <taxon>Fabales</taxon>
        <taxon>Fabaceae</taxon>
        <taxon>Papilionoideae</taxon>
        <taxon>50 kb inversion clade</taxon>
        <taxon>NPAAA clade</taxon>
        <taxon>indigoferoid/millettioid clade</taxon>
        <taxon>Phaseoleae</taxon>
        <taxon>Vigna</taxon>
    </lineage>
</organism>
<sequence length="96" mass="10731">MEWKEIGILLGERAKNDGGSRDRAPNKGLIDQKDRSIGEGRGYDSVEKLTRERKNETCECGNVDVERNDAGEDEDNVLETVADAGHVANDNRRKML</sequence>
<evidence type="ECO:0000256" key="1">
    <source>
        <dbReference type="SAM" id="MobiDB-lite"/>
    </source>
</evidence>
<dbReference type="Gramene" id="KOM31446">
    <property type="protein sequence ID" value="KOM31446"/>
    <property type="gene ID" value="LR48_Vigan01g100100"/>
</dbReference>
<dbReference type="EMBL" id="CM003371">
    <property type="protein sequence ID" value="KOM31446.1"/>
    <property type="molecule type" value="Genomic_DNA"/>
</dbReference>
<feature type="region of interest" description="Disordered" evidence="1">
    <location>
        <begin position="11"/>
        <end position="43"/>
    </location>
</feature>
<evidence type="ECO:0000313" key="2">
    <source>
        <dbReference type="EMBL" id="KOM31446.1"/>
    </source>
</evidence>
<gene>
    <name evidence="2" type="ORF">LR48_Vigan01g100100</name>
</gene>
<accession>A0A0L9TLX0</accession>
<dbReference type="AlphaFoldDB" id="A0A0L9TLX0"/>
<proteinExistence type="predicted"/>
<feature type="compositionally biased region" description="Basic and acidic residues" evidence="1">
    <location>
        <begin position="12"/>
        <end position="43"/>
    </location>
</feature>
<reference evidence="3" key="1">
    <citation type="journal article" date="2015" name="Proc. Natl. Acad. Sci. U.S.A.">
        <title>Genome sequencing of adzuki bean (Vigna angularis) provides insight into high starch and low fat accumulation and domestication.</title>
        <authorList>
            <person name="Yang K."/>
            <person name="Tian Z."/>
            <person name="Chen C."/>
            <person name="Luo L."/>
            <person name="Zhao B."/>
            <person name="Wang Z."/>
            <person name="Yu L."/>
            <person name="Li Y."/>
            <person name="Sun Y."/>
            <person name="Li W."/>
            <person name="Chen Y."/>
            <person name="Li Y."/>
            <person name="Zhang Y."/>
            <person name="Ai D."/>
            <person name="Zhao J."/>
            <person name="Shang C."/>
            <person name="Ma Y."/>
            <person name="Wu B."/>
            <person name="Wang M."/>
            <person name="Gao L."/>
            <person name="Sun D."/>
            <person name="Zhang P."/>
            <person name="Guo F."/>
            <person name="Wang W."/>
            <person name="Li Y."/>
            <person name="Wang J."/>
            <person name="Varshney R.K."/>
            <person name="Wang J."/>
            <person name="Ling H.Q."/>
            <person name="Wan P."/>
        </authorList>
    </citation>
    <scope>NUCLEOTIDE SEQUENCE</scope>
    <source>
        <strain evidence="3">cv. Jingnong 6</strain>
    </source>
</reference>